<accession>A0A183TKF9</accession>
<dbReference type="Proteomes" id="UP000275846">
    <property type="component" value="Unassembled WGS sequence"/>
</dbReference>
<keyword evidence="2" id="KW-1185">Reference proteome</keyword>
<organism evidence="3">
    <name type="scientific">Schistocephalus solidus</name>
    <name type="common">Tapeworm</name>
    <dbReference type="NCBI Taxonomy" id="70667"/>
    <lineage>
        <taxon>Eukaryota</taxon>
        <taxon>Metazoa</taxon>
        <taxon>Spiralia</taxon>
        <taxon>Lophotrochozoa</taxon>
        <taxon>Platyhelminthes</taxon>
        <taxon>Cestoda</taxon>
        <taxon>Eucestoda</taxon>
        <taxon>Diphyllobothriidea</taxon>
        <taxon>Diphyllobothriidae</taxon>
        <taxon>Schistocephalus</taxon>
    </lineage>
</organism>
<name>A0A183TKF9_SCHSO</name>
<evidence type="ECO:0000313" key="2">
    <source>
        <dbReference type="Proteomes" id="UP000275846"/>
    </source>
</evidence>
<gene>
    <name evidence="1" type="ORF">SSLN_LOCUS16957</name>
</gene>
<reference evidence="1 2" key="2">
    <citation type="submission" date="2018-11" db="EMBL/GenBank/DDBJ databases">
        <authorList>
            <consortium name="Pathogen Informatics"/>
        </authorList>
    </citation>
    <scope>NUCLEOTIDE SEQUENCE [LARGE SCALE GENOMIC DNA]</scope>
    <source>
        <strain evidence="1 2">NST_G2</strain>
    </source>
</reference>
<dbReference type="OrthoDB" id="418748at2759"/>
<evidence type="ECO:0000313" key="3">
    <source>
        <dbReference type="WBParaSite" id="SSLN_0001760601-mRNA-1"/>
    </source>
</evidence>
<dbReference type="EMBL" id="UYSU01041756">
    <property type="protein sequence ID" value="VDM03343.1"/>
    <property type="molecule type" value="Genomic_DNA"/>
</dbReference>
<dbReference type="WBParaSite" id="SSLN_0001760601-mRNA-1">
    <property type="protein sequence ID" value="SSLN_0001760601-mRNA-1"/>
    <property type="gene ID" value="SSLN_0001760601"/>
</dbReference>
<sequence>MSSVLIWEARCHATRESKTRSFNGFPKPARPSADCRPPWGIVTVFNEHQTEDVQGRRLDDTPVQNGDLNGLLEPNQFPKTWHLKTLSCLAMTTCHNLLVADDCALNIAREADMKRIMTLFAAACAHFGLTIKPDKTVVLHLLLSIVEYNCSRIIAHDTQLQMLEKCVF</sequence>
<reference evidence="3" key="1">
    <citation type="submission" date="2016-06" db="UniProtKB">
        <authorList>
            <consortium name="WormBaseParasite"/>
        </authorList>
    </citation>
    <scope>IDENTIFICATION</scope>
</reference>
<proteinExistence type="predicted"/>
<evidence type="ECO:0000313" key="1">
    <source>
        <dbReference type="EMBL" id="VDM03343.1"/>
    </source>
</evidence>
<protein>
    <submittedName>
        <fullName evidence="1 3">Uncharacterized protein</fullName>
    </submittedName>
</protein>
<dbReference type="AlphaFoldDB" id="A0A183TKF9"/>